<dbReference type="PANTHER" id="PTHR11716:SF51">
    <property type="entry name" value="PHOSPHOLIPASE A2"/>
    <property type="match status" value="1"/>
</dbReference>
<evidence type="ECO:0000256" key="4">
    <source>
        <dbReference type="ARBA" id="ARBA00022525"/>
    </source>
</evidence>
<reference evidence="10" key="1">
    <citation type="submission" date="2025-08" db="UniProtKB">
        <authorList>
            <consortium name="RefSeq"/>
        </authorList>
    </citation>
    <scope>IDENTIFICATION</scope>
    <source>
        <tissue evidence="10">Muscle</tissue>
    </source>
</reference>
<evidence type="ECO:0000256" key="3">
    <source>
        <dbReference type="ARBA" id="ARBA00009659"/>
    </source>
</evidence>
<keyword evidence="5" id="KW-0865">Zymogen</keyword>
<keyword evidence="9" id="KW-1185">Reference proteome</keyword>
<dbReference type="GeneID" id="106474284"/>
<name>A0ABM1BX98_LIMPO</name>
<accession>A0ABM1BX98</accession>
<evidence type="ECO:0000256" key="2">
    <source>
        <dbReference type="ARBA" id="ARBA00004613"/>
    </source>
</evidence>
<dbReference type="EC" id="3.1.1.4" evidence="7"/>
<gene>
    <name evidence="10" type="primary">LOC106474284</name>
</gene>
<evidence type="ECO:0000256" key="6">
    <source>
        <dbReference type="ARBA" id="ARBA00023157"/>
    </source>
</evidence>
<feature type="signal peptide" evidence="7">
    <location>
        <begin position="1"/>
        <end position="25"/>
    </location>
</feature>
<dbReference type="SUPFAM" id="SSF48619">
    <property type="entry name" value="Phospholipase A2, PLA2"/>
    <property type="match status" value="1"/>
</dbReference>
<dbReference type="InterPro" id="IPR016090">
    <property type="entry name" value="PLA2-like_dom"/>
</dbReference>
<keyword evidence="4 7" id="KW-0964">Secreted</keyword>
<dbReference type="PROSITE" id="PS00119">
    <property type="entry name" value="PA2_ASP"/>
    <property type="match status" value="1"/>
</dbReference>
<organism evidence="9 10">
    <name type="scientific">Limulus polyphemus</name>
    <name type="common">Atlantic horseshoe crab</name>
    <dbReference type="NCBI Taxonomy" id="6850"/>
    <lineage>
        <taxon>Eukaryota</taxon>
        <taxon>Metazoa</taxon>
        <taxon>Ecdysozoa</taxon>
        <taxon>Arthropoda</taxon>
        <taxon>Chelicerata</taxon>
        <taxon>Merostomata</taxon>
        <taxon>Xiphosura</taxon>
        <taxon>Limulidae</taxon>
        <taxon>Limulus</taxon>
    </lineage>
</organism>
<dbReference type="InterPro" id="IPR036444">
    <property type="entry name" value="PLipase_A2_dom_sf"/>
</dbReference>
<keyword evidence="7" id="KW-0378">Hydrolase</keyword>
<sequence length="154" mass="17296">MSSLLPTLRPLLSVVFVLSLCSCEGLVSGRVKRHLLELGSMVEWTTGRNSYFYAFYGHWCGIGGKGNPVDAIDRCCMAHDKCYGVVSSNEECRNVNVYKANYRWFTLSITRDIVCGSDNDRCAGAICECDRQVALCFGQNQYNEAHAFDRLQEK</sequence>
<evidence type="ECO:0000313" key="10">
    <source>
        <dbReference type="RefSeq" id="XP_013790426.1"/>
    </source>
</evidence>
<dbReference type="InterPro" id="IPR033112">
    <property type="entry name" value="PLA2_Asp_AS"/>
</dbReference>
<evidence type="ECO:0000256" key="5">
    <source>
        <dbReference type="ARBA" id="ARBA00023145"/>
    </source>
</evidence>
<dbReference type="InterPro" id="IPR001211">
    <property type="entry name" value="PLA2"/>
</dbReference>
<proteinExistence type="inferred from homology"/>
<dbReference type="Proteomes" id="UP000694941">
    <property type="component" value="Unplaced"/>
</dbReference>
<feature type="domain" description="Phospholipase A2-like central" evidence="8">
    <location>
        <begin position="34"/>
        <end position="152"/>
    </location>
</feature>
<comment type="cofactor">
    <cofactor evidence="7">
        <name>Ca(2+)</name>
        <dbReference type="ChEBI" id="CHEBI:29108"/>
    </cofactor>
</comment>
<dbReference type="Gene3D" id="1.20.90.10">
    <property type="entry name" value="Phospholipase A2 domain"/>
    <property type="match status" value="1"/>
</dbReference>
<evidence type="ECO:0000256" key="7">
    <source>
        <dbReference type="RuleBase" id="RU361236"/>
    </source>
</evidence>
<comment type="subcellular location">
    <subcellularLocation>
        <location evidence="2 7">Secreted</location>
    </subcellularLocation>
</comment>
<keyword evidence="7" id="KW-0106">Calcium</keyword>
<keyword evidence="7" id="KW-0732">Signal</keyword>
<dbReference type="Pfam" id="PF00068">
    <property type="entry name" value="Phospholip_A2_1"/>
    <property type="match status" value="1"/>
</dbReference>
<comment type="catalytic activity">
    <reaction evidence="1 7">
        <text>a 1,2-diacyl-sn-glycero-3-phosphocholine + H2O = a 1-acyl-sn-glycero-3-phosphocholine + a fatty acid + H(+)</text>
        <dbReference type="Rhea" id="RHEA:15801"/>
        <dbReference type="ChEBI" id="CHEBI:15377"/>
        <dbReference type="ChEBI" id="CHEBI:15378"/>
        <dbReference type="ChEBI" id="CHEBI:28868"/>
        <dbReference type="ChEBI" id="CHEBI:57643"/>
        <dbReference type="ChEBI" id="CHEBI:58168"/>
        <dbReference type="EC" id="3.1.1.4"/>
    </reaction>
</comment>
<dbReference type="SMART" id="SM00085">
    <property type="entry name" value="PA2c"/>
    <property type="match status" value="1"/>
</dbReference>
<dbReference type="RefSeq" id="XP_013790426.1">
    <property type="nucleotide sequence ID" value="XM_013934972.2"/>
</dbReference>
<dbReference type="CDD" id="cd00125">
    <property type="entry name" value="PLA2c"/>
    <property type="match status" value="1"/>
</dbReference>
<evidence type="ECO:0000313" key="9">
    <source>
        <dbReference type="Proteomes" id="UP000694941"/>
    </source>
</evidence>
<keyword evidence="7" id="KW-0443">Lipid metabolism</keyword>
<protein>
    <recommendedName>
        <fullName evidence="7">Phospholipase A2</fullName>
        <ecNumber evidence="7">3.1.1.4</ecNumber>
    </recommendedName>
</protein>
<evidence type="ECO:0000256" key="1">
    <source>
        <dbReference type="ARBA" id="ARBA00001604"/>
    </source>
</evidence>
<dbReference type="PROSITE" id="PS00118">
    <property type="entry name" value="PA2_HIS"/>
    <property type="match status" value="1"/>
</dbReference>
<dbReference type="PANTHER" id="PTHR11716">
    <property type="entry name" value="PHOSPHOLIPASE A2 FAMILY MEMBER"/>
    <property type="match status" value="1"/>
</dbReference>
<evidence type="ECO:0000259" key="8">
    <source>
        <dbReference type="SMART" id="SM00085"/>
    </source>
</evidence>
<dbReference type="PRINTS" id="PR00389">
    <property type="entry name" value="PHPHLIPASEA2"/>
</dbReference>
<dbReference type="InterPro" id="IPR033113">
    <property type="entry name" value="PLA2_histidine"/>
</dbReference>
<feature type="chain" id="PRO_5044990687" description="Phospholipase A2" evidence="7">
    <location>
        <begin position="26"/>
        <end position="154"/>
    </location>
</feature>
<keyword evidence="6" id="KW-1015">Disulfide bond</keyword>
<comment type="similarity">
    <text evidence="3">Belongs to the phospholipase A2 family. Group III subfamily.</text>
</comment>